<dbReference type="GO" id="GO:0012505">
    <property type="term" value="C:endomembrane system"/>
    <property type="evidence" value="ECO:0007669"/>
    <property type="project" value="UniProtKB-SubCell"/>
</dbReference>
<evidence type="ECO:0000313" key="9">
    <source>
        <dbReference type="EMBL" id="QDV72938.1"/>
    </source>
</evidence>
<comment type="subcellular location">
    <subcellularLocation>
        <location evidence="2">Endomembrane system</location>
        <topology evidence="2">Multi-pass membrane protein</topology>
    </subcellularLocation>
</comment>
<reference evidence="9 10" key="1">
    <citation type="submission" date="2019-02" db="EMBL/GenBank/DDBJ databases">
        <title>Deep-cultivation of Planctomycetes and their phenomic and genomic characterization uncovers novel biology.</title>
        <authorList>
            <person name="Wiegand S."/>
            <person name="Jogler M."/>
            <person name="Boedeker C."/>
            <person name="Pinto D."/>
            <person name="Vollmers J."/>
            <person name="Rivas-Marin E."/>
            <person name="Kohn T."/>
            <person name="Peeters S.H."/>
            <person name="Heuer A."/>
            <person name="Rast P."/>
            <person name="Oberbeckmann S."/>
            <person name="Bunk B."/>
            <person name="Jeske O."/>
            <person name="Meyerdierks A."/>
            <person name="Storesund J.E."/>
            <person name="Kallscheuer N."/>
            <person name="Luecker S."/>
            <person name="Lage O.M."/>
            <person name="Pohl T."/>
            <person name="Merkel B.J."/>
            <person name="Hornburger P."/>
            <person name="Mueller R.-W."/>
            <person name="Bruemmer F."/>
            <person name="Labrenz M."/>
            <person name="Spormann A.M."/>
            <person name="Op den Camp H."/>
            <person name="Overmann J."/>
            <person name="Amann R."/>
            <person name="Jetten M.S.M."/>
            <person name="Mascher T."/>
            <person name="Medema M.H."/>
            <person name="Devos D.P."/>
            <person name="Kaster A.-K."/>
            <person name="Ovreas L."/>
            <person name="Rohde M."/>
            <person name="Galperin M.Y."/>
            <person name="Jogler C."/>
        </authorList>
    </citation>
    <scope>NUCLEOTIDE SEQUENCE [LARGE SCALE GENOMIC DNA]</scope>
    <source>
        <strain evidence="9 10">Spa11</strain>
    </source>
</reference>
<dbReference type="GO" id="GO:0005737">
    <property type="term" value="C:cytoplasm"/>
    <property type="evidence" value="ECO:0007669"/>
    <property type="project" value="TreeGrafter"/>
</dbReference>
<dbReference type="Proteomes" id="UP000316426">
    <property type="component" value="Chromosome"/>
</dbReference>
<organism evidence="9 10">
    <name type="scientific">Botrimarina mediterranea</name>
    <dbReference type="NCBI Taxonomy" id="2528022"/>
    <lineage>
        <taxon>Bacteria</taxon>
        <taxon>Pseudomonadati</taxon>
        <taxon>Planctomycetota</taxon>
        <taxon>Planctomycetia</taxon>
        <taxon>Pirellulales</taxon>
        <taxon>Lacipirellulaceae</taxon>
        <taxon>Botrimarina</taxon>
    </lineage>
</organism>
<evidence type="ECO:0000256" key="3">
    <source>
        <dbReference type="ARBA" id="ARBA00007931"/>
    </source>
</evidence>
<sequence length="703" mass="75855">MLSASGDATVVKDPLSLEYFRLGDREGFLLRTLRDPMTVAELTRRFQRQFPNERATGEQVLGFCASLYDCSLLLSDAATEPRKPSGKAPWYATLMSPLAIRLPGVDPTPLLGVLRPLGSLLFGRAFAVTLLVATLVVGMGLLGRAEELTIELRRMLDLFSPMHALMAVLAVVVVKAWHELGHAIACRRMGAECHEVGVLLLAFLPCLYCDVSDAWSLSSRWRRATVALGGVYFELMLAVAAGAAWLVLAPGPLRALSLYVVVVASVSTLLVNLNPLMRYDGYYLLADAWGVANLHAQSREALWGPLRRWVRGDRSEPEPLDASPGALAAYGMASIVYGWFILALILWGLHHALSAAGFRAVGDLLVALSMGGLALVGVRWFGGLVPRTAGGRSPGGFVRFGVVAALTALVFYGVASWPIDQTLYSTCRVENAVFADVVARSPGVLRPQVRYGEVVEAGQLIAEIEDTSADLRRLELLQREAETAVEIAGLQTRSQRDAKLLAEIARLEPTLAEVRRQLRSHDELTERRRLRAPIAGRVDPPVKLAADNASETKTGDLPTWSGAPLDPPNGGCWLDSGETVCRVAGDGLRVVLLLSEDDSGLVRVGDPVRIALDRAPAAVLAGRVEGVALAAADEAIGDQERLLEKSLRSPLQKGAVYRVSVGLLDASPPELQAGAIGQARVVTGRETLGGWAYRWLRRLVRFG</sequence>
<feature type="transmembrane region" description="Helical" evidence="7">
    <location>
        <begin position="397"/>
        <end position="419"/>
    </location>
</feature>
<proteinExistence type="inferred from homology"/>
<dbReference type="InterPro" id="IPR001193">
    <property type="entry name" value="MBTPS2"/>
</dbReference>
<feature type="transmembrane region" description="Helical" evidence="7">
    <location>
        <begin position="224"/>
        <end position="247"/>
    </location>
</feature>
<feature type="transmembrane region" description="Helical" evidence="7">
    <location>
        <begin position="327"/>
        <end position="349"/>
    </location>
</feature>
<keyword evidence="10" id="KW-1185">Reference proteome</keyword>
<evidence type="ECO:0000256" key="2">
    <source>
        <dbReference type="ARBA" id="ARBA00004127"/>
    </source>
</evidence>
<keyword evidence="4 7" id="KW-0812">Transmembrane</keyword>
<evidence type="ECO:0000256" key="5">
    <source>
        <dbReference type="ARBA" id="ARBA00022989"/>
    </source>
</evidence>
<keyword evidence="5 7" id="KW-1133">Transmembrane helix</keyword>
<dbReference type="EMBL" id="CP036349">
    <property type="protein sequence ID" value="QDV72938.1"/>
    <property type="molecule type" value="Genomic_DNA"/>
</dbReference>
<evidence type="ECO:0000256" key="7">
    <source>
        <dbReference type="SAM" id="Phobius"/>
    </source>
</evidence>
<dbReference type="GO" id="GO:0016020">
    <property type="term" value="C:membrane"/>
    <property type="evidence" value="ECO:0007669"/>
    <property type="project" value="InterPro"/>
</dbReference>
<dbReference type="RefSeq" id="WP_145109070.1">
    <property type="nucleotide sequence ID" value="NZ_CP036349.1"/>
</dbReference>
<feature type="transmembrane region" description="Helical" evidence="7">
    <location>
        <begin position="155"/>
        <end position="177"/>
    </location>
</feature>
<keyword evidence="6 7" id="KW-0472">Membrane</keyword>
<feature type="transmembrane region" description="Helical" evidence="7">
    <location>
        <begin position="253"/>
        <end position="273"/>
    </location>
</feature>
<evidence type="ECO:0000259" key="8">
    <source>
        <dbReference type="Pfam" id="PF02163"/>
    </source>
</evidence>
<comment type="cofactor">
    <cofactor evidence="1">
        <name>Zn(2+)</name>
        <dbReference type="ChEBI" id="CHEBI:29105"/>
    </cofactor>
</comment>
<dbReference type="PANTHER" id="PTHR13325:SF3">
    <property type="entry name" value="MEMBRANE-BOUND TRANSCRIPTION FACTOR SITE-2 PROTEASE"/>
    <property type="match status" value="1"/>
</dbReference>
<dbReference type="Gene3D" id="2.40.30.170">
    <property type="match status" value="1"/>
</dbReference>
<feature type="domain" description="Peptidase M50" evidence="8">
    <location>
        <begin position="167"/>
        <end position="247"/>
    </location>
</feature>
<feature type="transmembrane region" description="Helical" evidence="7">
    <location>
        <begin position="121"/>
        <end position="143"/>
    </location>
</feature>
<dbReference type="Pfam" id="PF02163">
    <property type="entry name" value="Peptidase_M50"/>
    <property type="match status" value="1"/>
</dbReference>
<protein>
    <submittedName>
        <fullName evidence="9">Peptidase family M50</fullName>
    </submittedName>
</protein>
<evidence type="ECO:0000256" key="1">
    <source>
        <dbReference type="ARBA" id="ARBA00001947"/>
    </source>
</evidence>
<feature type="transmembrane region" description="Helical" evidence="7">
    <location>
        <begin position="364"/>
        <end position="385"/>
    </location>
</feature>
<evidence type="ECO:0000256" key="6">
    <source>
        <dbReference type="ARBA" id="ARBA00023136"/>
    </source>
</evidence>
<name>A0A518K574_9BACT</name>
<evidence type="ECO:0000313" key="10">
    <source>
        <dbReference type="Proteomes" id="UP000316426"/>
    </source>
</evidence>
<dbReference type="AlphaFoldDB" id="A0A518K574"/>
<dbReference type="InterPro" id="IPR008915">
    <property type="entry name" value="Peptidase_M50"/>
</dbReference>
<gene>
    <name evidence="9" type="ORF">Spa11_11240</name>
</gene>
<evidence type="ECO:0000256" key="4">
    <source>
        <dbReference type="ARBA" id="ARBA00022692"/>
    </source>
</evidence>
<dbReference type="KEGG" id="bmei:Spa11_11240"/>
<comment type="similarity">
    <text evidence="3">Belongs to the peptidase M50B family.</text>
</comment>
<dbReference type="GO" id="GO:0031293">
    <property type="term" value="P:membrane protein intracellular domain proteolysis"/>
    <property type="evidence" value="ECO:0007669"/>
    <property type="project" value="TreeGrafter"/>
</dbReference>
<dbReference type="GO" id="GO:0004222">
    <property type="term" value="F:metalloendopeptidase activity"/>
    <property type="evidence" value="ECO:0007669"/>
    <property type="project" value="InterPro"/>
</dbReference>
<accession>A0A518K574</accession>
<dbReference type="PANTHER" id="PTHR13325">
    <property type="entry name" value="PROTEASE M50 MEMBRANE-BOUND TRANSCRIPTION FACTOR SITE 2 PROTEASE"/>
    <property type="match status" value="1"/>
</dbReference>